<accession>A0ABN1YCZ6</accession>
<keyword evidence="3" id="KW-1185">Reference proteome</keyword>
<sequence length="261" mass="27273">MPFATSPSARVSYAVEGSGHPPLVLVHGTGFGAAGTFGHLAGGFTDVRTVLLPDFAGCGDTEDDGRELTPELLAGQIAAVIEAAGDGPADLVGFSLGSLVAATLAALRPELVRSLVLTAGWSRPDDAYLSNHMTTWRAIRGDAEAFGRFGTLTSFSRDHLNSLPAEVLDAIIKGNQPTEGALRHIDLNLSADIRPLLPRITARTLVIGCTQDGTVPVGLTRELADAITGSTYAEIDSGHVVVYEQAAAWSGLVRDFVLQEG</sequence>
<feature type="domain" description="AB hydrolase-1" evidence="1">
    <location>
        <begin position="21"/>
        <end position="244"/>
    </location>
</feature>
<dbReference type="SUPFAM" id="SSF53474">
    <property type="entry name" value="alpha/beta-Hydrolases"/>
    <property type="match status" value="1"/>
</dbReference>
<evidence type="ECO:0000313" key="2">
    <source>
        <dbReference type="EMBL" id="GAA1404773.1"/>
    </source>
</evidence>
<proteinExistence type="predicted"/>
<dbReference type="InterPro" id="IPR029058">
    <property type="entry name" value="AB_hydrolase_fold"/>
</dbReference>
<dbReference type="InterPro" id="IPR000073">
    <property type="entry name" value="AB_hydrolase_1"/>
</dbReference>
<protein>
    <submittedName>
        <fullName evidence="2">Alpha/beta hydrolase</fullName>
    </submittedName>
</protein>
<comment type="caution">
    <text evidence="2">The sequence shown here is derived from an EMBL/GenBank/DDBJ whole genome shotgun (WGS) entry which is preliminary data.</text>
</comment>
<reference evidence="2 3" key="1">
    <citation type="journal article" date="2019" name="Int. J. Syst. Evol. Microbiol.">
        <title>The Global Catalogue of Microorganisms (GCM) 10K type strain sequencing project: providing services to taxonomists for standard genome sequencing and annotation.</title>
        <authorList>
            <consortium name="The Broad Institute Genomics Platform"/>
            <consortium name="The Broad Institute Genome Sequencing Center for Infectious Disease"/>
            <person name="Wu L."/>
            <person name="Ma J."/>
        </authorList>
    </citation>
    <scope>NUCLEOTIDE SEQUENCE [LARGE SCALE GENOMIC DNA]</scope>
    <source>
        <strain evidence="2 3">JCM 12393</strain>
    </source>
</reference>
<dbReference type="Pfam" id="PF00561">
    <property type="entry name" value="Abhydrolase_1"/>
    <property type="match status" value="1"/>
</dbReference>
<dbReference type="PANTHER" id="PTHR43798">
    <property type="entry name" value="MONOACYLGLYCEROL LIPASE"/>
    <property type="match status" value="1"/>
</dbReference>
<dbReference type="InterPro" id="IPR050266">
    <property type="entry name" value="AB_hydrolase_sf"/>
</dbReference>
<dbReference type="Gene3D" id="3.40.50.1820">
    <property type="entry name" value="alpha/beta hydrolase"/>
    <property type="match status" value="1"/>
</dbReference>
<name>A0ABN1YCZ6_9ACTN</name>
<dbReference type="Proteomes" id="UP001499863">
    <property type="component" value="Unassembled WGS sequence"/>
</dbReference>
<dbReference type="PANTHER" id="PTHR43798:SF33">
    <property type="entry name" value="HYDROLASE, PUTATIVE (AFU_ORTHOLOGUE AFUA_2G14860)-RELATED"/>
    <property type="match status" value="1"/>
</dbReference>
<keyword evidence="2" id="KW-0378">Hydrolase</keyword>
<dbReference type="PRINTS" id="PR00111">
    <property type="entry name" value="ABHYDROLASE"/>
</dbReference>
<evidence type="ECO:0000259" key="1">
    <source>
        <dbReference type="Pfam" id="PF00561"/>
    </source>
</evidence>
<dbReference type="EMBL" id="BAAAKJ010000286">
    <property type="protein sequence ID" value="GAA1404773.1"/>
    <property type="molecule type" value="Genomic_DNA"/>
</dbReference>
<gene>
    <name evidence="2" type="ORF">GCM10009639_50960</name>
</gene>
<organism evidence="2 3">
    <name type="scientific">Kitasatospora putterlickiae</name>
    <dbReference type="NCBI Taxonomy" id="221725"/>
    <lineage>
        <taxon>Bacteria</taxon>
        <taxon>Bacillati</taxon>
        <taxon>Actinomycetota</taxon>
        <taxon>Actinomycetes</taxon>
        <taxon>Kitasatosporales</taxon>
        <taxon>Streptomycetaceae</taxon>
        <taxon>Kitasatospora</taxon>
    </lineage>
</organism>
<dbReference type="RefSeq" id="WP_344340087.1">
    <property type="nucleotide sequence ID" value="NZ_BAAAKJ010000286.1"/>
</dbReference>
<dbReference type="GO" id="GO:0016787">
    <property type="term" value="F:hydrolase activity"/>
    <property type="evidence" value="ECO:0007669"/>
    <property type="project" value="UniProtKB-KW"/>
</dbReference>
<evidence type="ECO:0000313" key="3">
    <source>
        <dbReference type="Proteomes" id="UP001499863"/>
    </source>
</evidence>